<accession>C0D8A7</accession>
<evidence type="ECO:0000313" key="1">
    <source>
        <dbReference type="EMBL" id="EEG52447.1"/>
    </source>
</evidence>
<sequence>MMGGTPSFELTFFGMERSVPDCLIRLIRDLEQGIISEAEFEPYEVRGAVCYAVEPSEPEGTFAEIREIEDWTDTDPVVKRRRREGDGVIRYRYSVRFSVWGSSDYLDEFLEDLYRKPEYREAVDVLMGKRWAWEAEFRDSWGYSSARREAYSRYAGLRLAEGGEDPSGI</sequence>
<comment type="caution">
    <text evidence="1">The sequence shown here is derived from an EMBL/GenBank/DDBJ whole genome shotgun (WGS) entry which is preliminary data.</text>
</comment>
<dbReference type="HOGENOM" id="CLU_1575722_0_0_9"/>
<dbReference type="AlphaFoldDB" id="C0D8A7"/>
<dbReference type="EMBL" id="ACCJ01000449">
    <property type="protein sequence ID" value="EEG52447.1"/>
    <property type="molecule type" value="Genomic_DNA"/>
</dbReference>
<gene>
    <name evidence="1" type="ORF">CLOSTASPAR_05505</name>
</gene>
<organism evidence="1 2">
    <name type="scientific">[Clostridium] asparagiforme DSM 15981</name>
    <dbReference type="NCBI Taxonomy" id="518636"/>
    <lineage>
        <taxon>Bacteria</taxon>
        <taxon>Bacillati</taxon>
        <taxon>Bacillota</taxon>
        <taxon>Clostridia</taxon>
        <taxon>Lachnospirales</taxon>
        <taxon>Lachnospiraceae</taxon>
        <taxon>Enterocloster</taxon>
    </lineage>
</organism>
<protein>
    <submittedName>
        <fullName evidence="1">Uncharacterized protein</fullName>
    </submittedName>
</protein>
<dbReference type="Proteomes" id="UP000004756">
    <property type="component" value="Unassembled WGS sequence"/>
</dbReference>
<keyword evidence="2" id="KW-1185">Reference proteome</keyword>
<reference evidence="1 2" key="1">
    <citation type="submission" date="2009-02" db="EMBL/GenBank/DDBJ databases">
        <title>Draft genome sequence of Clostridium asparagiforme (DSM 15981).</title>
        <authorList>
            <person name="Sudarsanam P."/>
            <person name="Ley R."/>
            <person name="Guruge J."/>
            <person name="Turnbaugh P.J."/>
            <person name="Mahowald M."/>
            <person name="Liep D."/>
            <person name="Gordon J."/>
        </authorList>
    </citation>
    <scope>NUCLEOTIDE SEQUENCE [LARGE SCALE GENOMIC DNA]</scope>
    <source>
        <strain evidence="1 2">DSM 15981</strain>
    </source>
</reference>
<evidence type="ECO:0000313" key="2">
    <source>
        <dbReference type="Proteomes" id="UP000004756"/>
    </source>
</evidence>
<proteinExistence type="predicted"/>
<dbReference type="RefSeq" id="WP_007717178.1">
    <property type="nucleotide sequence ID" value="NZ_CP102272.1"/>
</dbReference>
<name>C0D8A7_9FIRM</name>